<feature type="transmembrane region" description="Helical" evidence="1">
    <location>
        <begin position="190"/>
        <end position="214"/>
    </location>
</feature>
<dbReference type="NCBIfam" id="TIGR01218">
    <property type="entry name" value="Gpos_tandem_5TM"/>
    <property type="match status" value="1"/>
</dbReference>
<dbReference type="EMBL" id="DWWI01000129">
    <property type="protein sequence ID" value="HJC43232.1"/>
    <property type="molecule type" value="Genomic_DNA"/>
</dbReference>
<protein>
    <submittedName>
        <fullName evidence="2">Uncharacterized protein</fullName>
    </submittedName>
</protein>
<keyword evidence="1" id="KW-1133">Transmembrane helix</keyword>
<sequence>MTERMDWKNTLCATDNFRYKLIRYKEKVYAVDWLPHWYSVFAGIFICFFKKKAYILTEQQAAVLQRRGGINSLSVFWSPVLTILFCTAARRISQQVNIEGRVNGPLFILALLLIVFAVYNIWRAGRELKLKKCLGARNEICTIKILCKRPVQEPKVYFLCAVAELIFQGGLYGIALWFCFYPVVILNAKIIILAACSIFTYFLSAGVLPDSLFVSIEVMKEKEKI</sequence>
<name>A0A9D2P345_9FIRM</name>
<dbReference type="Proteomes" id="UP000823895">
    <property type="component" value="Unassembled WGS sequence"/>
</dbReference>
<evidence type="ECO:0000313" key="3">
    <source>
        <dbReference type="Proteomes" id="UP000823895"/>
    </source>
</evidence>
<reference evidence="2" key="1">
    <citation type="journal article" date="2021" name="PeerJ">
        <title>Extensive microbial diversity within the chicken gut microbiome revealed by metagenomics and culture.</title>
        <authorList>
            <person name="Gilroy R."/>
            <person name="Ravi A."/>
            <person name="Getino M."/>
            <person name="Pursley I."/>
            <person name="Horton D.L."/>
            <person name="Alikhan N.F."/>
            <person name="Baker D."/>
            <person name="Gharbi K."/>
            <person name="Hall N."/>
            <person name="Watson M."/>
            <person name="Adriaenssens E.M."/>
            <person name="Foster-Nyarko E."/>
            <person name="Jarju S."/>
            <person name="Secka A."/>
            <person name="Antonio M."/>
            <person name="Oren A."/>
            <person name="Chaudhuri R.R."/>
            <person name="La Ragione R."/>
            <person name="Hildebrand F."/>
            <person name="Pallen M.J."/>
        </authorList>
    </citation>
    <scope>NUCLEOTIDE SEQUENCE</scope>
    <source>
        <strain evidence="2">CHK165-2605</strain>
    </source>
</reference>
<evidence type="ECO:0000256" key="1">
    <source>
        <dbReference type="SAM" id="Phobius"/>
    </source>
</evidence>
<feature type="transmembrane region" description="Helical" evidence="1">
    <location>
        <begin position="104"/>
        <end position="122"/>
    </location>
</feature>
<dbReference type="AlphaFoldDB" id="A0A9D2P345"/>
<reference evidence="2" key="2">
    <citation type="submission" date="2021-04" db="EMBL/GenBank/DDBJ databases">
        <authorList>
            <person name="Gilroy R."/>
        </authorList>
    </citation>
    <scope>NUCLEOTIDE SEQUENCE</scope>
    <source>
        <strain evidence="2">CHK165-2605</strain>
    </source>
</reference>
<feature type="transmembrane region" description="Helical" evidence="1">
    <location>
        <begin position="33"/>
        <end position="49"/>
    </location>
</feature>
<dbReference type="InterPro" id="IPR005915">
    <property type="entry name" value="Tandem_5TM"/>
</dbReference>
<proteinExistence type="predicted"/>
<gene>
    <name evidence="2" type="ORF">H9756_06060</name>
</gene>
<accession>A0A9D2P345</accession>
<evidence type="ECO:0000313" key="2">
    <source>
        <dbReference type="EMBL" id="HJC43232.1"/>
    </source>
</evidence>
<keyword evidence="1" id="KW-0812">Transmembrane</keyword>
<feature type="transmembrane region" description="Helical" evidence="1">
    <location>
        <begin position="156"/>
        <end position="184"/>
    </location>
</feature>
<feature type="transmembrane region" description="Helical" evidence="1">
    <location>
        <begin position="70"/>
        <end position="92"/>
    </location>
</feature>
<keyword evidence="1" id="KW-0472">Membrane</keyword>
<organism evidence="2 3">
    <name type="scientific">Candidatus Mediterraneibacter gallistercoris</name>
    <dbReference type="NCBI Taxonomy" id="2838671"/>
    <lineage>
        <taxon>Bacteria</taxon>
        <taxon>Bacillati</taxon>
        <taxon>Bacillota</taxon>
        <taxon>Clostridia</taxon>
        <taxon>Lachnospirales</taxon>
        <taxon>Lachnospiraceae</taxon>
        <taxon>Mediterraneibacter</taxon>
    </lineage>
</organism>
<comment type="caution">
    <text evidence="2">The sequence shown here is derived from an EMBL/GenBank/DDBJ whole genome shotgun (WGS) entry which is preliminary data.</text>
</comment>